<feature type="active site" description="Proton acceptor" evidence="12 14">
    <location>
        <position position="345"/>
    </location>
</feature>
<dbReference type="PROSITE" id="PS00611">
    <property type="entry name" value="HISOL_DEHYDROGENASE"/>
    <property type="match status" value="1"/>
</dbReference>
<evidence type="ECO:0000313" key="20">
    <source>
        <dbReference type="Proteomes" id="UP000185612"/>
    </source>
</evidence>
<evidence type="ECO:0000256" key="8">
    <source>
        <dbReference type="ARBA" id="ARBA00023002"/>
    </source>
</evidence>
<evidence type="ECO:0000256" key="9">
    <source>
        <dbReference type="ARBA" id="ARBA00023027"/>
    </source>
</evidence>
<evidence type="ECO:0000256" key="4">
    <source>
        <dbReference type="ARBA" id="ARBA00012965"/>
    </source>
</evidence>
<comment type="function">
    <text evidence="1 12">Catalyzes the sequential NAD-dependent oxidations of L-histidinol to L-histidinaldehyde and then to L-histidine.</text>
</comment>
<dbReference type="PRINTS" id="PR00083">
    <property type="entry name" value="HOLDHDRGNASE"/>
</dbReference>
<comment type="similarity">
    <text evidence="3 12 13 18">Belongs to the histidinol dehydrogenase family.</text>
</comment>
<dbReference type="FunFam" id="3.40.50.1980:FF:000001">
    <property type="entry name" value="Histidinol dehydrogenase"/>
    <property type="match status" value="1"/>
</dbReference>
<keyword evidence="12" id="KW-0028">Amino-acid biosynthesis</keyword>
<dbReference type="GO" id="GO:0008270">
    <property type="term" value="F:zinc ion binding"/>
    <property type="evidence" value="ECO:0007669"/>
    <property type="project" value="UniProtKB-UniRule"/>
</dbReference>
<comment type="pathway">
    <text evidence="2 12">Amino-acid biosynthesis; L-histidine biosynthesis; L-histidine from 5-phospho-alpha-D-ribose 1-diphosphate: step 9/9.</text>
</comment>
<gene>
    <name evidence="12" type="primary">hisD</name>
    <name evidence="19" type="ORF">BSZ40_06630</name>
</gene>
<feature type="binding site" evidence="12 16">
    <location>
        <position position="345"/>
    </location>
    <ligand>
        <name>substrate</name>
    </ligand>
</feature>
<dbReference type="HAMAP" id="MF_01024">
    <property type="entry name" value="HisD"/>
    <property type="match status" value="1"/>
</dbReference>
<evidence type="ECO:0000256" key="13">
    <source>
        <dbReference type="PIRNR" id="PIRNR000099"/>
    </source>
</evidence>
<evidence type="ECO:0000256" key="1">
    <source>
        <dbReference type="ARBA" id="ARBA00003850"/>
    </source>
</evidence>
<dbReference type="Gene3D" id="3.40.50.1980">
    <property type="entry name" value="Nitrogenase molybdenum iron protein domain"/>
    <property type="match status" value="2"/>
</dbReference>
<feature type="binding site" evidence="12 16">
    <location>
        <position position="275"/>
    </location>
    <ligand>
        <name>substrate</name>
    </ligand>
</feature>
<name>A0A1Q5PVC2_9ACTO</name>
<dbReference type="Pfam" id="PF00815">
    <property type="entry name" value="Histidinol_dh"/>
    <property type="match status" value="1"/>
</dbReference>
<keyword evidence="7 12" id="KW-0862">Zinc</keyword>
<keyword evidence="20" id="KW-1185">Reference proteome</keyword>
<evidence type="ECO:0000256" key="18">
    <source>
        <dbReference type="RuleBase" id="RU004175"/>
    </source>
</evidence>
<feature type="binding site" evidence="12 16">
    <location>
        <position position="432"/>
    </location>
    <ligand>
        <name>substrate</name>
    </ligand>
</feature>
<organism evidence="19 20">
    <name type="scientific">Buchananella hordeovulneris</name>
    <dbReference type="NCBI Taxonomy" id="52770"/>
    <lineage>
        <taxon>Bacteria</taxon>
        <taxon>Bacillati</taxon>
        <taxon>Actinomycetota</taxon>
        <taxon>Actinomycetes</taxon>
        <taxon>Actinomycetales</taxon>
        <taxon>Actinomycetaceae</taxon>
        <taxon>Buchananella</taxon>
    </lineage>
</organism>
<dbReference type="STRING" id="52770.BSZ40_06630"/>
<dbReference type="OrthoDB" id="9805269at2"/>
<dbReference type="EMBL" id="MQVS01000006">
    <property type="protein sequence ID" value="OKL51518.1"/>
    <property type="molecule type" value="Genomic_DNA"/>
</dbReference>
<feature type="active site" description="Proton acceptor" evidence="12 14">
    <location>
        <position position="344"/>
    </location>
</feature>
<evidence type="ECO:0000313" key="19">
    <source>
        <dbReference type="EMBL" id="OKL51518.1"/>
    </source>
</evidence>
<protein>
    <recommendedName>
        <fullName evidence="5 12">Histidinol dehydrogenase</fullName>
        <shortName evidence="12">HDH</shortName>
        <ecNumber evidence="4 12">1.1.1.23</ecNumber>
    </recommendedName>
</protein>
<evidence type="ECO:0000256" key="7">
    <source>
        <dbReference type="ARBA" id="ARBA00022833"/>
    </source>
</evidence>
<keyword evidence="8 12" id="KW-0560">Oxidoreductase</keyword>
<dbReference type="InterPro" id="IPR001692">
    <property type="entry name" value="Histidinol_DH_CS"/>
</dbReference>
<evidence type="ECO:0000256" key="12">
    <source>
        <dbReference type="HAMAP-Rule" id="MF_01024"/>
    </source>
</evidence>
<dbReference type="NCBIfam" id="TIGR00069">
    <property type="entry name" value="hisD"/>
    <property type="match status" value="1"/>
</dbReference>
<dbReference type="RefSeq" id="WP_073824478.1">
    <property type="nucleotide sequence ID" value="NZ_MQVS01000006.1"/>
</dbReference>
<dbReference type="EC" id="1.1.1.23" evidence="4 12"/>
<feature type="binding site" evidence="12 15">
    <location>
        <position position="230"/>
    </location>
    <ligand>
        <name>NAD(+)</name>
        <dbReference type="ChEBI" id="CHEBI:57540"/>
    </ligand>
</feature>
<feature type="binding site" evidence="12 16">
    <location>
        <position position="437"/>
    </location>
    <ligand>
        <name>substrate</name>
    </ligand>
</feature>
<feature type="binding site" evidence="12 15">
    <location>
        <position position="129"/>
    </location>
    <ligand>
        <name>NAD(+)</name>
        <dbReference type="ChEBI" id="CHEBI:57540"/>
    </ligand>
</feature>
<keyword evidence="9 12" id="KW-0520">NAD</keyword>
<feature type="binding site" evidence="12 16">
    <location>
        <position position="278"/>
    </location>
    <ligand>
        <name>substrate</name>
    </ligand>
</feature>
<dbReference type="PANTHER" id="PTHR21256">
    <property type="entry name" value="HISTIDINOL DEHYDROGENASE HDH"/>
    <property type="match status" value="1"/>
</dbReference>
<dbReference type="GO" id="GO:0005829">
    <property type="term" value="C:cytosol"/>
    <property type="evidence" value="ECO:0007669"/>
    <property type="project" value="TreeGrafter"/>
</dbReference>
<dbReference type="CDD" id="cd06572">
    <property type="entry name" value="Histidinol_dh"/>
    <property type="match status" value="1"/>
</dbReference>
<evidence type="ECO:0000256" key="5">
    <source>
        <dbReference type="ARBA" id="ARBA00016531"/>
    </source>
</evidence>
<keyword evidence="10 12" id="KW-0368">Histidine biosynthesis</keyword>
<evidence type="ECO:0000256" key="15">
    <source>
        <dbReference type="PIRSR" id="PIRSR000099-2"/>
    </source>
</evidence>
<feature type="binding site" evidence="12 17">
    <location>
        <position position="437"/>
    </location>
    <ligand>
        <name>Zn(2+)</name>
        <dbReference type="ChEBI" id="CHEBI:29105"/>
    </ligand>
</feature>
<dbReference type="InterPro" id="IPR016161">
    <property type="entry name" value="Ald_DH/histidinol_DH"/>
</dbReference>
<dbReference type="AlphaFoldDB" id="A0A1Q5PVC2"/>
<evidence type="ECO:0000256" key="16">
    <source>
        <dbReference type="PIRSR" id="PIRSR000099-3"/>
    </source>
</evidence>
<evidence type="ECO:0000256" key="17">
    <source>
        <dbReference type="PIRSR" id="PIRSR000099-4"/>
    </source>
</evidence>
<dbReference type="FunCoup" id="A0A1Q5PVC2">
    <property type="interactions" value="317"/>
</dbReference>
<dbReference type="Gene3D" id="1.20.5.1300">
    <property type="match status" value="1"/>
</dbReference>
<dbReference type="UniPathway" id="UPA00031">
    <property type="reaction ID" value="UER00014"/>
</dbReference>
<dbReference type="PANTHER" id="PTHR21256:SF2">
    <property type="entry name" value="HISTIDINE BIOSYNTHESIS TRIFUNCTIONAL PROTEIN"/>
    <property type="match status" value="1"/>
</dbReference>
<evidence type="ECO:0000256" key="3">
    <source>
        <dbReference type="ARBA" id="ARBA00010178"/>
    </source>
</evidence>
<dbReference type="InterPro" id="IPR012131">
    <property type="entry name" value="Hstdl_DH"/>
</dbReference>
<proteinExistence type="inferred from homology"/>
<comment type="catalytic activity">
    <reaction evidence="11 12">
        <text>L-histidinol + 2 NAD(+) + H2O = L-histidine + 2 NADH + 3 H(+)</text>
        <dbReference type="Rhea" id="RHEA:20641"/>
        <dbReference type="ChEBI" id="CHEBI:15377"/>
        <dbReference type="ChEBI" id="CHEBI:15378"/>
        <dbReference type="ChEBI" id="CHEBI:57540"/>
        <dbReference type="ChEBI" id="CHEBI:57595"/>
        <dbReference type="ChEBI" id="CHEBI:57699"/>
        <dbReference type="ChEBI" id="CHEBI:57945"/>
        <dbReference type="EC" id="1.1.1.23"/>
    </reaction>
</comment>
<feature type="binding site" evidence="12 15">
    <location>
        <position position="193"/>
    </location>
    <ligand>
        <name>NAD(+)</name>
        <dbReference type="ChEBI" id="CHEBI:57540"/>
    </ligand>
</feature>
<dbReference type="InterPro" id="IPR022695">
    <property type="entry name" value="Histidinol_DH_monofunct"/>
</dbReference>
<dbReference type="SUPFAM" id="SSF53720">
    <property type="entry name" value="ALDH-like"/>
    <property type="match status" value="1"/>
</dbReference>
<dbReference type="Proteomes" id="UP000185612">
    <property type="component" value="Unassembled WGS sequence"/>
</dbReference>
<comment type="cofactor">
    <cofactor evidence="12 17">
        <name>Zn(2+)</name>
        <dbReference type="ChEBI" id="CHEBI:29105"/>
    </cofactor>
    <text evidence="12 17">Binds 1 zinc ion per subunit.</text>
</comment>
<dbReference type="GO" id="GO:0004399">
    <property type="term" value="F:histidinol dehydrogenase activity"/>
    <property type="evidence" value="ECO:0007669"/>
    <property type="project" value="UniProtKB-UniRule"/>
</dbReference>
<feature type="binding site" evidence="12 16">
    <location>
        <position position="253"/>
    </location>
    <ligand>
        <name>substrate</name>
    </ligand>
</feature>
<reference evidence="20" key="1">
    <citation type="submission" date="2016-12" db="EMBL/GenBank/DDBJ databases">
        <authorList>
            <person name="Meng X."/>
        </authorList>
    </citation>
    <scope>NUCLEOTIDE SEQUENCE [LARGE SCALE GENOMIC DNA]</scope>
    <source>
        <strain evidence="20">DSM 20732</strain>
    </source>
</reference>
<feature type="binding site" evidence="12 17">
    <location>
        <position position="278"/>
    </location>
    <ligand>
        <name>Zn(2+)</name>
        <dbReference type="ChEBI" id="CHEBI:29105"/>
    </ligand>
</feature>
<evidence type="ECO:0000256" key="11">
    <source>
        <dbReference type="ARBA" id="ARBA00049489"/>
    </source>
</evidence>
<dbReference type="PIRSF" id="PIRSF000099">
    <property type="entry name" value="Histidinol_dh"/>
    <property type="match status" value="1"/>
</dbReference>
<sequence>MLDVLDLRGSQLSAAELATRLPRAALSTAAALEAVAPVLADVRERGAAALREAAERFDGVRPTDLRVPPTALQAALADLDPQVRSALELASAHAQAGHAAQVPPAAVTQIVPGGQVRQRWIAVRRVGLYAPGGLAVYPSSVVMNVAAARAAGVEQIALASPPQAAHGGLVHPTIMAACALLGVDEVYAVGGAQAIAMFAYGARPATPADEAVAREGWLCAPVDVVTGPGNAYVAAAKRAVRGTVGIDAEAGPTEIAILADATADARYVAADLISQAEHDPAAAAVLITDSAALGERVRQEVAAQVERTQHRERVTTALAGPQSGIVLVDDLDAMVATANAYAAEHLEIHTADASAVAERIRNAGAIFVGPYTPVPLGDYVAGSNHVLPTGGTARFDAGLSVLAYLKPVQVVEYTRAALAQLTEPLTALALAEDLPAHAFAAQVRAQ</sequence>
<feature type="binding site" evidence="12 17">
    <location>
        <position position="275"/>
    </location>
    <ligand>
        <name>Zn(2+)</name>
        <dbReference type="ChEBI" id="CHEBI:29105"/>
    </ligand>
</feature>
<evidence type="ECO:0000256" key="2">
    <source>
        <dbReference type="ARBA" id="ARBA00004940"/>
    </source>
</evidence>
<accession>A0A1Q5PVC2</accession>
<feature type="binding site" evidence="12 17">
    <location>
        <position position="378"/>
    </location>
    <ligand>
        <name>Zn(2+)</name>
        <dbReference type="ChEBI" id="CHEBI:29105"/>
    </ligand>
</feature>
<evidence type="ECO:0000256" key="6">
    <source>
        <dbReference type="ARBA" id="ARBA00022723"/>
    </source>
</evidence>
<evidence type="ECO:0000256" key="14">
    <source>
        <dbReference type="PIRSR" id="PIRSR000099-1"/>
    </source>
</evidence>
<keyword evidence="6 12" id="KW-0479">Metal-binding</keyword>
<comment type="caution">
    <text evidence="19">The sequence shown here is derived from an EMBL/GenBank/DDBJ whole genome shotgun (WGS) entry which is preliminary data.</text>
</comment>
<evidence type="ECO:0000256" key="10">
    <source>
        <dbReference type="ARBA" id="ARBA00023102"/>
    </source>
</evidence>
<feature type="binding site" evidence="12 16">
    <location>
        <position position="378"/>
    </location>
    <ligand>
        <name>substrate</name>
    </ligand>
</feature>
<dbReference type="GO" id="GO:0000105">
    <property type="term" value="P:L-histidine biosynthetic process"/>
    <property type="evidence" value="ECO:0007669"/>
    <property type="project" value="UniProtKB-UniRule"/>
</dbReference>
<dbReference type="GO" id="GO:0051287">
    <property type="term" value="F:NAD binding"/>
    <property type="evidence" value="ECO:0007669"/>
    <property type="project" value="InterPro"/>
</dbReference>